<feature type="compositionally biased region" description="Basic and acidic residues" evidence="1">
    <location>
        <begin position="52"/>
        <end position="70"/>
    </location>
</feature>
<sequence>MSVLIRPRAPAAPTSEPRLHSMPFSLGHYAGLMAVSNTRTRLVGRGLVQSKLNDDEHRLGRKASRNENRQRPTKFSGGPVIANPNTWITFEQSGRTGQAFGSWVEYPDLAYRFKSWRRMARSV</sequence>
<dbReference type="Proteomes" id="UP000073492">
    <property type="component" value="Unassembled WGS sequence"/>
</dbReference>
<protein>
    <submittedName>
        <fullName evidence="2">Uncharacterized protein</fullName>
    </submittedName>
</protein>
<comment type="caution">
    <text evidence="2">The sequence shown here is derived from an EMBL/GenBank/DDBJ whole genome shotgun (WGS) entry which is preliminary data.</text>
</comment>
<feature type="region of interest" description="Disordered" evidence="1">
    <location>
        <begin position="49"/>
        <end position="78"/>
    </location>
</feature>
<evidence type="ECO:0000256" key="1">
    <source>
        <dbReference type="SAM" id="MobiDB-lite"/>
    </source>
</evidence>
<reference evidence="2 3" key="1">
    <citation type="submission" date="2015-07" db="EMBL/GenBank/DDBJ databases">
        <title>Comparative genomics of the Sigatoka disease complex on banana suggests a link between parallel evolutionary changes in Pseudocercospora fijiensis and Pseudocercospora eumusae and increased virulence on the banana host.</title>
        <authorList>
            <person name="Chang T.-C."/>
            <person name="Salvucci A."/>
            <person name="Crous P.W."/>
            <person name="Stergiopoulos I."/>
        </authorList>
    </citation>
    <scope>NUCLEOTIDE SEQUENCE [LARGE SCALE GENOMIC DNA]</scope>
    <source>
        <strain evidence="2 3">CBS 116634</strain>
    </source>
</reference>
<dbReference type="EMBL" id="LFZO01001539">
    <property type="protein sequence ID" value="KXS93365.1"/>
    <property type="molecule type" value="Genomic_DNA"/>
</dbReference>
<accession>A0A139GT45</accession>
<dbReference type="AlphaFoldDB" id="A0A139GT45"/>
<gene>
    <name evidence="2" type="ORF">AC579_3240</name>
</gene>
<keyword evidence="3" id="KW-1185">Reference proteome</keyword>
<proteinExistence type="predicted"/>
<organism evidence="2 3">
    <name type="scientific">Pseudocercospora musae</name>
    <dbReference type="NCBI Taxonomy" id="113226"/>
    <lineage>
        <taxon>Eukaryota</taxon>
        <taxon>Fungi</taxon>
        <taxon>Dikarya</taxon>
        <taxon>Ascomycota</taxon>
        <taxon>Pezizomycotina</taxon>
        <taxon>Dothideomycetes</taxon>
        <taxon>Dothideomycetidae</taxon>
        <taxon>Mycosphaerellales</taxon>
        <taxon>Mycosphaerellaceae</taxon>
        <taxon>Pseudocercospora</taxon>
    </lineage>
</organism>
<name>A0A139GT45_9PEZI</name>
<feature type="region of interest" description="Disordered" evidence="1">
    <location>
        <begin position="1"/>
        <end position="20"/>
    </location>
</feature>
<evidence type="ECO:0000313" key="3">
    <source>
        <dbReference type="Proteomes" id="UP000073492"/>
    </source>
</evidence>
<evidence type="ECO:0000313" key="2">
    <source>
        <dbReference type="EMBL" id="KXS93365.1"/>
    </source>
</evidence>